<sequence>MATTRPARTFIQQDPNNPRYSHRLSNEQWAALKPMIMESLYDGKAITTILADLRSTHHNITRSQLGTQLKKWKLFPPPESNRPFGTIINNDGEKDLVMDAFLNGNQQVEDFQPYPYESLNSEVKIPPATVGEDVARSLQELRPQVEREIPFQRHEDEVKASLASAGYAASICPSVAGLTLAPSCTSSLSSGFKSFKGVSVRIQNKKYESAATTHRNASSDAAMDEPHSDDLREYDSFRLKHRERLMAADGSLYSVHDRPPTPY</sequence>
<dbReference type="AlphaFoldDB" id="A0AA38XFR1"/>
<name>A0AA38XFR1_9EURO</name>
<organism evidence="2 3">
    <name type="scientific">Cladophialophora chaetospira</name>
    <dbReference type="NCBI Taxonomy" id="386627"/>
    <lineage>
        <taxon>Eukaryota</taxon>
        <taxon>Fungi</taxon>
        <taxon>Dikarya</taxon>
        <taxon>Ascomycota</taxon>
        <taxon>Pezizomycotina</taxon>
        <taxon>Eurotiomycetes</taxon>
        <taxon>Chaetothyriomycetidae</taxon>
        <taxon>Chaetothyriales</taxon>
        <taxon>Herpotrichiellaceae</taxon>
        <taxon>Cladophialophora</taxon>
    </lineage>
</organism>
<reference evidence="2" key="1">
    <citation type="submission" date="2022-10" db="EMBL/GenBank/DDBJ databases">
        <title>Culturing micro-colonial fungi from biological soil crusts in the Mojave desert and describing Neophaeococcomyces mojavensis, and introducing the new genera and species Taxawa tesnikishii.</title>
        <authorList>
            <person name="Kurbessoian T."/>
            <person name="Stajich J.E."/>
        </authorList>
    </citation>
    <scope>NUCLEOTIDE SEQUENCE</scope>
    <source>
        <strain evidence="2">TK_41</strain>
    </source>
</reference>
<feature type="region of interest" description="Disordered" evidence="1">
    <location>
        <begin position="209"/>
        <end position="229"/>
    </location>
</feature>
<evidence type="ECO:0008006" key="4">
    <source>
        <dbReference type="Google" id="ProtNLM"/>
    </source>
</evidence>
<evidence type="ECO:0000313" key="3">
    <source>
        <dbReference type="Proteomes" id="UP001172673"/>
    </source>
</evidence>
<comment type="caution">
    <text evidence="2">The sequence shown here is derived from an EMBL/GenBank/DDBJ whole genome shotgun (WGS) entry which is preliminary data.</text>
</comment>
<dbReference type="Proteomes" id="UP001172673">
    <property type="component" value="Unassembled WGS sequence"/>
</dbReference>
<evidence type="ECO:0000313" key="2">
    <source>
        <dbReference type="EMBL" id="KAJ9612234.1"/>
    </source>
</evidence>
<proteinExistence type="predicted"/>
<evidence type="ECO:0000256" key="1">
    <source>
        <dbReference type="SAM" id="MobiDB-lite"/>
    </source>
</evidence>
<feature type="compositionally biased region" description="Polar residues" evidence="1">
    <location>
        <begin position="210"/>
        <end position="219"/>
    </location>
</feature>
<accession>A0AA38XFR1</accession>
<protein>
    <recommendedName>
        <fullName evidence="4">Clr5 domain-containing protein</fullName>
    </recommendedName>
</protein>
<gene>
    <name evidence="2" type="ORF">H2200_003831</name>
</gene>
<dbReference type="EMBL" id="JAPDRK010000005">
    <property type="protein sequence ID" value="KAJ9612234.1"/>
    <property type="molecule type" value="Genomic_DNA"/>
</dbReference>
<keyword evidence="3" id="KW-1185">Reference proteome</keyword>